<keyword evidence="5" id="KW-0963">Cytoplasm</keyword>
<sequence>MMIKIISVGKLKQKAFVDLVNDYLKRINHYLKCQEIVVSDEPEPVQISNKSLEQIKSKEASKIFKNINQNDFVIALIIESNIISSETLAKKIQQWLNTFSHDICFIIGGSNGLHESIYERANYHLSMSKMTFAHGLAKVMLCEQIYRALSILNNGKYHK</sequence>
<dbReference type="InterPro" id="IPR003742">
    <property type="entry name" value="RlmH-like"/>
</dbReference>
<evidence type="ECO:0000313" key="7">
    <source>
        <dbReference type="Proteomes" id="UP000197054"/>
    </source>
</evidence>
<comment type="catalytic activity">
    <reaction evidence="5">
        <text>pseudouridine(1915) in 23S rRNA + S-adenosyl-L-methionine = N(3)-methylpseudouridine(1915) in 23S rRNA + S-adenosyl-L-homocysteine + H(+)</text>
        <dbReference type="Rhea" id="RHEA:42752"/>
        <dbReference type="Rhea" id="RHEA-COMP:10221"/>
        <dbReference type="Rhea" id="RHEA-COMP:10222"/>
        <dbReference type="ChEBI" id="CHEBI:15378"/>
        <dbReference type="ChEBI" id="CHEBI:57856"/>
        <dbReference type="ChEBI" id="CHEBI:59789"/>
        <dbReference type="ChEBI" id="CHEBI:65314"/>
        <dbReference type="ChEBI" id="CHEBI:74486"/>
        <dbReference type="EC" id="2.1.1.177"/>
    </reaction>
</comment>
<keyword evidence="2 5" id="KW-0808">Transferase</keyword>
<organism evidence="6 7">
    <name type="scientific">Ureaplasma parvum</name>
    <name type="common">Ureaplasma urealyticum biotype 1</name>
    <dbReference type="NCBI Taxonomy" id="134821"/>
    <lineage>
        <taxon>Bacteria</taxon>
        <taxon>Bacillati</taxon>
        <taxon>Mycoplasmatota</taxon>
        <taxon>Mycoplasmoidales</taxon>
        <taxon>Mycoplasmoidaceae</taxon>
        <taxon>Ureaplasma</taxon>
    </lineage>
</organism>
<evidence type="ECO:0000256" key="4">
    <source>
        <dbReference type="ARBA" id="ARBA00038303"/>
    </source>
</evidence>
<evidence type="ECO:0000256" key="3">
    <source>
        <dbReference type="ARBA" id="ARBA00022691"/>
    </source>
</evidence>
<name>A0AAC9T257_UREPR</name>
<dbReference type="RefSeq" id="WP_006689217.1">
    <property type="nucleotide sequence ID" value="NZ_CAMQQM010000020.1"/>
</dbReference>
<proteinExistence type="inferred from homology"/>
<comment type="similarity">
    <text evidence="4 5">Belongs to the RNA methyltransferase RlmH family.</text>
</comment>
<feature type="binding site" evidence="5">
    <location>
        <begin position="127"/>
        <end position="132"/>
    </location>
    <ligand>
        <name>S-adenosyl-L-methionine</name>
        <dbReference type="ChEBI" id="CHEBI:59789"/>
    </ligand>
</feature>
<evidence type="ECO:0000256" key="5">
    <source>
        <dbReference type="HAMAP-Rule" id="MF_00658"/>
    </source>
</evidence>
<dbReference type="InterPro" id="IPR029028">
    <property type="entry name" value="Alpha/beta_knot_MTases"/>
</dbReference>
<dbReference type="PANTHER" id="PTHR33603">
    <property type="entry name" value="METHYLTRANSFERASE"/>
    <property type="match status" value="1"/>
</dbReference>
<keyword evidence="1 5" id="KW-0489">Methyltransferase</keyword>
<dbReference type="HAMAP" id="MF_00658">
    <property type="entry name" value="23SrRNA_methyltr_H"/>
    <property type="match status" value="1"/>
</dbReference>
<dbReference type="CDD" id="cd18081">
    <property type="entry name" value="RlmH-like"/>
    <property type="match status" value="1"/>
</dbReference>
<comment type="subcellular location">
    <subcellularLocation>
        <location evidence="5">Cytoplasm</location>
    </subcellularLocation>
</comment>
<dbReference type="Gene3D" id="3.40.1280.10">
    <property type="match status" value="1"/>
</dbReference>
<dbReference type="AlphaFoldDB" id="A0AAC9T257"/>
<gene>
    <name evidence="5" type="primary">rlmH</name>
    <name evidence="6" type="ORF">CEG42_01290</name>
</gene>
<evidence type="ECO:0000256" key="1">
    <source>
        <dbReference type="ARBA" id="ARBA00022603"/>
    </source>
</evidence>
<dbReference type="Proteomes" id="UP000197054">
    <property type="component" value="Chromosome"/>
</dbReference>
<dbReference type="GO" id="GO:0005737">
    <property type="term" value="C:cytoplasm"/>
    <property type="evidence" value="ECO:0007669"/>
    <property type="project" value="UniProtKB-SubCell"/>
</dbReference>
<feature type="binding site" evidence="5">
    <location>
        <position position="108"/>
    </location>
    <ligand>
        <name>S-adenosyl-L-methionine</name>
        <dbReference type="ChEBI" id="CHEBI:59789"/>
    </ligand>
</feature>
<comment type="function">
    <text evidence="5">Specifically methylates the pseudouridine at position 1915 (m3Psi1915) in 23S rRNA.</text>
</comment>
<feature type="binding site" evidence="5">
    <location>
        <position position="76"/>
    </location>
    <ligand>
        <name>S-adenosyl-L-methionine</name>
        <dbReference type="ChEBI" id="CHEBI:59789"/>
    </ligand>
</feature>
<keyword evidence="3 5" id="KW-0949">S-adenosyl-L-methionine</keyword>
<dbReference type="PIRSF" id="PIRSF004505">
    <property type="entry name" value="MT_bac"/>
    <property type="match status" value="1"/>
</dbReference>
<dbReference type="EC" id="2.1.1.177" evidence="5"/>
<accession>A0AAC9T257</accession>
<protein>
    <recommendedName>
        <fullName evidence="5">Ribosomal RNA large subunit methyltransferase H</fullName>
        <ecNumber evidence="5">2.1.1.177</ecNumber>
    </recommendedName>
    <alternativeName>
        <fullName evidence="5">23S rRNA (pseudouridine1915-N3)-methyltransferase</fullName>
    </alternativeName>
    <alternativeName>
        <fullName evidence="5">23S rRNA m3Psi1915 methyltransferase</fullName>
    </alternativeName>
    <alternativeName>
        <fullName evidence="5">rRNA (pseudouridine-N3-)-methyltransferase RlmH</fullName>
    </alternativeName>
</protein>
<dbReference type="InterPro" id="IPR029026">
    <property type="entry name" value="tRNA_m1G_MTases_N"/>
</dbReference>
<dbReference type="PANTHER" id="PTHR33603:SF1">
    <property type="entry name" value="RIBOSOMAL RNA LARGE SUBUNIT METHYLTRANSFERASE H"/>
    <property type="match status" value="1"/>
</dbReference>
<dbReference type="EMBL" id="CP021991">
    <property type="protein sequence ID" value="ASD29864.1"/>
    <property type="molecule type" value="Genomic_DNA"/>
</dbReference>
<evidence type="ECO:0000313" key="6">
    <source>
        <dbReference type="EMBL" id="ASD29864.1"/>
    </source>
</evidence>
<dbReference type="SUPFAM" id="SSF75217">
    <property type="entry name" value="alpha/beta knot"/>
    <property type="match status" value="1"/>
</dbReference>
<reference evidence="6 7" key="1">
    <citation type="submission" date="2017-06" db="EMBL/GenBank/DDBJ databases">
        <title>Genome Sequencing and Comparative Genomics Analysis of Five Ureaplasma Urealyticums with Different Drug Resistance.</title>
        <authorList>
            <person name="Ma L."/>
            <person name="Jia T."/>
        </authorList>
    </citation>
    <scope>NUCLEOTIDE SEQUENCE [LARGE SCALE GENOMIC DNA]</scope>
    <source>
        <strain evidence="7">hebnu uu3</strain>
    </source>
</reference>
<keyword evidence="5" id="KW-0698">rRNA processing</keyword>
<evidence type="ECO:0000256" key="2">
    <source>
        <dbReference type="ARBA" id="ARBA00022679"/>
    </source>
</evidence>
<dbReference type="Pfam" id="PF02590">
    <property type="entry name" value="SPOUT_MTase"/>
    <property type="match status" value="1"/>
</dbReference>
<dbReference type="GO" id="GO:0070038">
    <property type="term" value="F:rRNA (pseudouridine-N3-)-methyltransferase activity"/>
    <property type="evidence" value="ECO:0007669"/>
    <property type="project" value="UniProtKB-UniRule"/>
</dbReference>
<comment type="subunit">
    <text evidence="5">Homodimer.</text>
</comment>